<proteinExistence type="predicted"/>
<reference evidence="1" key="1">
    <citation type="journal article" date="2020" name="mSystems">
        <title>Genome- and Community-Level Interaction Insights into Carbon Utilization and Element Cycling Functions of Hydrothermarchaeota in Hydrothermal Sediment.</title>
        <authorList>
            <person name="Zhou Z."/>
            <person name="Liu Y."/>
            <person name="Xu W."/>
            <person name="Pan J."/>
            <person name="Luo Z.H."/>
            <person name="Li M."/>
        </authorList>
    </citation>
    <scope>NUCLEOTIDE SEQUENCE [LARGE SCALE GENOMIC DNA]</scope>
    <source>
        <strain evidence="1">HyVt-443</strain>
    </source>
</reference>
<comment type="caution">
    <text evidence="1">The sequence shown here is derived from an EMBL/GenBank/DDBJ whole genome shotgun (WGS) entry which is preliminary data.</text>
</comment>
<dbReference type="Proteomes" id="UP000886251">
    <property type="component" value="Unassembled WGS sequence"/>
</dbReference>
<dbReference type="AlphaFoldDB" id="A0A831W9A0"/>
<accession>A0A831W9A0</accession>
<evidence type="ECO:0000313" key="1">
    <source>
        <dbReference type="EMBL" id="HEB94897.1"/>
    </source>
</evidence>
<sequence>MKLSFLKKKKTLTREQRLKRIRQDPRFLGVQIYNGGCRASSARAGYVYSCRNVPRLPLPDCTADECSCDYLGITDRRIGLDRRVRPDRRQTARMRLDRRIGRDRRRGKDIWRGHDQ</sequence>
<evidence type="ECO:0000313" key="2">
    <source>
        <dbReference type="Proteomes" id="UP000886251"/>
    </source>
</evidence>
<gene>
    <name evidence="1" type="ORF">ENI96_00515</name>
</gene>
<name>A0A831W9A0_9GAMM</name>
<protein>
    <submittedName>
        <fullName evidence="1">Uncharacterized protein</fullName>
    </submittedName>
</protein>
<organism evidence="1 2">
    <name type="scientific">Sedimenticola thiotaurini</name>
    <dbReference type="NCBI Taxonomy" id="1543721"/>
    <lineage>
        <taxon>Bacteria</taxon>
        <taxon>Pseudomonadati</taxon>
        <taxon>Pseudomonadota</taxon>
        <taxon>Gammaproteobacteria</taxon>
        <taxon>Chromatiales</taxon>
        <taxon>Sedimenticolaceae</taxon>
        <taxon>Sedimenticola</taxon>
    </lineage>
</organism>
<dbReference type="EMBL" id="DRKP01000006">
    <property type="protein sequence ID" value="HEB94897.1"/>
    <property type="molecule type" value="Genomic_DNA"/>
</dbReference>